<gene>
    <name evidence="1" type="ORF">CYNAS_LOCUS6557</name>
</gene>
<sequence>MMILLKRLYVSSTRMRIFKLTFLLLTILVILSAVDVGECGIFKKIGKAIKKVGKGIGKGIGKVAKFTFKAAPKALEVAGVASKFV</sequence>
<dbReference type="AlphaFoldDB" id="A0AA36LZN3"/>
<evidence type="ECO:0000313" key="2">
    <source>
        <dbReference type="Proteomes" id="UP001176961"/>
    </source>
</evidence>
<evidence type="ECO:0000313" key="1">
    <source>
        <dbReference type="EMBL" id="CAJ0594574.1"/>
    </source>
</evidence>
<dbReference type="EMBL" id="CATQJL010000112">
    <property type="protein sequence ID" value="CAJ0594574.1"/>
    <property type="molecule type" value="Genomic_DNA"/>
</dbReference>
<accession>A0AA36LZN3</accession>
<reference evidence="1" key="1">
    <citation type="submission" date="2023-07" db="EMBL/GenBank/DDBJ databases">
        <authorList>
            <consortium name="CYATHOMIX"/>
        </authorList>
    </citation>
    <scope>NUCLEOTIDE SEQUENCE</scope>
    <source>
        <strain evidence="1">N/A</strain>
    </source>
</reference>
<protein>
    <submittedName>
        <fullName evidence="1">Uncharacterized protein</fullName>
    </submittedName>
</protein>
<keyword evidence="2" id="KW-1185">Reference proteome</keyword>
<dbReference type="Proteomes" id="UP001176961">
    <property type="component" value="Unassembled WGS sequence"/>
</dbReference>
<proteinExistence type="predicted"/>
<organism evidence="1 2">
    <name type="scientific">Cylicocyclus nassatus</name>
    <name type="common">Nematode worm</name>
    <dbReference type="NCBI Taxonomy" id="53992"/>
    <lineage>
        <taxon>Eukaryota</taxon>
        <taxon>Metazoa</taxon>
        <taxon>Ecdysozoa</taxon>
        <taxon>Nematoda</taxon>
        <taxon>Chromadorea</taxon>
        <taxon>Rhabditida</taxon>
        <taxon>Rhabditina</taxon>
        <taxon>Rhabditomorpha</taxon>
        <taxon>Strongyloidea</taxon>
        <taxon>Strongylidae</taxon>
        <taxon>Cylicocyclus</taxon>
    </lineage>
</organism>
<comment type="caution">
    <text evidence="1">The sequence shown here is derived from an EMBL/GenBank/DDBJ whole genome shotgun (WGS) entry which is preliminary data.</text>
</comment>
<name>A0AA36LZN3_CYLNA</name>